<comment type="caution">
    <text evidence="1">The sequence shown here is derived from an EMBL/GenBank/DDBJ whole genome shotgun (WGS) entry which is preliminary data.</text>
</comment>
<dbReference type="EMBL" id="JAUOZS010000001">
    <property type="protein sequence ID" value="MDT8899670.1"/>
    <property type="molecule type" value="Genomic_DNA"/>
</dbReference>
<protein>
    <recommendedName>
        <fullName evidence="3">BMC circularly permuted domain-containing protein</fullName>
    </recommendedName>
</protein>
<keyword evidence="2" id="KW-1185">Reference proteome</keyword>
<evidence type="ECO:0000313" key="2">
    <source>
        <dbReference type="Proteomes" id="UP001254848"/>
    </source>
</evidence>
<reference evidence="1 2" key="1">
    <citation type="submission" date="2023-07" db="EMBL/GenBank/DDBJ databases">
        <title>The novel representative of Negativicutes class, Anaeroselena agilis gen. nov. sp. nov.</title>
        <authorList>
            <person name="Prokofeva M.I."/>
            <person name="Elcheninov A.G."/>
            <person name="Klyukina A."/>
            <person name="Kublanov I.V."/>
            <person name="Frolov E.N."/>
            <person name="Podosokorskaya O.A."/>
        </authorList>
    </citation>
    <scope>NUCLEOTIDE SEQUENCE [LARGE SCALE GENOMIC DNA]</scope>
    <source>
        <strain evidence="1 2">4137-cl</strain>
    </source>
</reference>
<sequence length="102" mass="11196">MIFTRTIRAPRPGTMAMLTRRMASEAREQLADRRFDAVGLVQTNLPCLFYYADIAQKAGNVIAVEITGNCPQQVSTIALFGSNEAIDAAMKEITAADKPFDK</sequence>
<gene>
    <name evidence="1" type="ORF">Q4T40_00220</name>
</gene>
<dbReference type="Proteomes" id="UP001254848">
    <property type="component" value="Unassembled WGS sequence"/>
</dbReference>
<dbReference type="Gene3D" id="3.30.70.1710">
    <property type="match status" value="1"/>
</dbReference>
<dbReference type="RefSeq" id="WP_413778239.1">
    <property type="nucleotide sequence ID" value="NZ_JAUOZS010000001.1"/>
</dbReference>
<name>A0ABU3NS73_9FIRM</name>
<proteinExistence type="predicted"/>
<organism evidence="1 2">
    <name type="scientific">Anaeroselena agilis</name>
    <dbReference type="NCBI Taxonomy" id="3063788"/>
    <lineage>
        <taxon>Bacteria</taxon>
        <taxon>Bacillati</taxon>
        <taxon>Bacillota</taxon>
        <taxon>Negativicutes</taxon>
        <taxon>Acetonemataceae</taxon>
        <taxon>Anaeroselena</taxon>
    </lineage>
</organism>
<evidence type="ECO:0008006" key="3">
    <source>
        <dbReference type="Google" id="ProtNLM"/>
    </source>
</evidence>
<dbReference type="SUPFAM" id="SSF143414">
    <property type="entry name" value="CcmK-like"/>
    <property type="match status" value="1"/>
</dbReference>
<dbReference type="InterPro" id="IPR037233">
    <property type="entry name" value="CcmK-like_sf"/>
</dbReference>
<accession>A0ABU3NS73</accession>
<evidence type="ECO:0000313" key="1">
    <source>
        <dbReference type="EMBL" id="MDT8899670.1"/>
    </source>
</evidence>